<feature type="compositionally biased region" description="Gly residues" evidence="7">
    <location>
        <begin position="376"/>
        <end position="388"/>
    </location>
</feature>
<dbReference type="EMBL" id="CP074133">
    <property type="protein sequence ID" value="QUX21535.1"/>
    <property type="molecule type" value="Genomic_DNA"/>
</dbReference>
<dbReference type="EC" id="2.7.1.176" evidence="2"/>
<keyword evidence="4" id="KW-0067">ATP-binding</keyword>
<evidence type="ECO:0000256" key="4">
    <source>
        <dbReference type="ARBA" id="ARBA00022840"/>
    </source>
</evidence>
<proteinExistence type="inferred from homology"/>
<sequence>MSEAERKEAVEQRLRELTPPLGPERGGGERPRAVILGGQPGAGKTTTQEAVYAEMGDDRTVLYDGDDNAEVHPRYEQVMREHGLEGNDLVNKGLPDDLHQKCMDRIRGGDPKYDVIASHPLGKREWAESWVKGFSDQGYHVSVVYLATHESNSLLGIADRYQKGRDKAGTGRWIDPTKYHDPFYRDIPDVAHYLESQGLVDSMYVVNRNGDLLYENHRGPDGRMREPLGARETIDTERNRQPTEAETAHVNARISYLGDPERRVSNALPGHRPEPVHAKVMTAALEAGERHARHREASAGVPGPEILGTGLAEAMRREWDRDARSRSTMASSPAVETARPEAGRTTAAPGSAAALIQVSSRGAPGPGARSTPDRGAGAGTGSTPGSGRPGYRPWERPGSGRPGSGTER</sequence>
<name>A0ABX8BII4_9ACTN</name>
<dbReference type="InterPro" id="IPR027417">
    <property type="entry name" value="P-loop_NTPase"/>
</dbReference>
<dbReference type="InterPro" id="IPR010488">
    <property type="entry name" value="Zeta_toxin_domain"/>
</dbReference>
<dbReference type="Pfam" id="PF06414">
    <property type="entry name" value="Zeta_toxin"/>
    <property type="match status" value="1"/>
</dbReference>
<gene>
    <name evidence="9" type="ORF">KGD84_24490</name>
</gene>
<protein>
    <recommendedName>
        <fullName evidence="5">UDP-N-acetylglucosamine kinase</fullName>
        <ecNumber evidence="2">2.7.1.176</ecNumber>
    </recommendedName>
    <alternativeName>
        <fullName evidence="5">UDP-N-acetylglucosamine kinase</fullName>
    </alternativeName>
</protein>
<dbReference type="Proteomes" id="UP000676079">
    <property type="component" value="Chromosome"/>
</dbReference>
<keyword evidence="10" id="KW-1185">Reference proteome</keyword>
<evidence type="ECO:0000256" key="3">
    <source>
        <dbReference type="ARBA" id="ARBA00022741"/>
    </source>
</evidence>
<reference evidence="9 10" key="1">
    <citation type="submission" date="2021-05" db="EMBL/GenBank/DDBJ databases">
        <title>Direct Submission.</title>
        <authorList>
            <person name="Li K."/>
            <person name="Gao J."/>
        </authorList>
    </citation>
    <scope>NUCLEOTIDE SEQUENCE [LARGE SCALE GENOMIC DNA]</scope>
    <source>
        <strain evidence="9 10">Mg02</strain>
    </source>
</reference>
<evidence type="ECO:0000313" key="9">
    <source>
        <dbReference type="EMBL" id="QUX21535.1"/>
    </source>
</evidence>
<dbReference type="RefSeq" id="WP_220562757.1">
    <property type="nucleotide sequence ID" value="NZ_CP074133.1"/>
</dbReference>
<organism evidence="9 10">
    <name type="scientific">Nocardiopsis changdeensis</name>
    <dbReference type="NCBI Taxonomy" id="2831969"/>
    <lineage>
        <taxon>Bacteria</taxon>
        <taxon>Bacillati</taxon>
        <taxon>Actinomycetota</taxon>
        <taxon>Actinomycetes</taxon>
        <taxon>Streptosporangiales</taxon>
        <taxon>Nocardiopsidaceae</taxon>
        <taxon>Nocardiopsis</taxon>
    </lineage>
</organism>
<evidence type="ECO:0000256" key="6">
    <source>
        <dbReference type="ARBA" id="ARBA00048178"/>
    </source>
</evidence>
<evidence type="ECO:0000259" key="8">
    <source>
        <dbReference type="Pfam" id="PF06414"/>
    </source>
</evidence>
<dbReference type="Gene3D" id="3.40.50.300">
    <property type="entry name" value="P-loop containing nucleotide triphosphate hydrolases"/>
    <property type="match status" value="1"/>
</dbReference>
<feature type="region of interest" description="Disordered" evidence="7">
    <location>
        <begin position="320"/>
        <end position="408"/>
    </location>
</feature>
<evidence type="ECO:0000256" key="2">
    <source>
        <dbReference type="ARBA" id="ARBA00011963"/>
    </source>
</evidence>
<comment type="catalytic activity">
    <reaction evidence="6">
        <text>UDP-N-acetyl-alpha-D-glucosamine + ATP = UDP-N-acetyl-alpha-D-glucosamine 3'-phosphate + ADP + H(+)</text>
        <dbReference type="Rhea" id="RHEA:32671"/>
        <dbReference type="ChEBI" id="CHEBI:15378"/>
        <dbReference type="ChEBI" id="CHEBI:30616"/>
        <dbReference type="ChEBI" id="CHEBI:57705"/>
        <dbReference type="ChEBI" id="CHEBI:64353"/>
        <dbReference type="ChEBI" id="CHEBI:456216"/>
        <dbReference type="EC" id="2.7.1.176"/>
    </reaction>
</comment>
<evidence type="ECO:0000256" key="7">
    <source>
        <dbReference type="SAM" id="MobiDB-lite"/>
    </source>
</evidence>
<evidence type="ECO:0000256" key="5">
    <source>
        <dbReference type="ARBA" id="ARBA00032897"/>
    </source>
</evidence>
<keyword evidence="3" id="KW-0547">Nucleotide-binding</keyword>
<accession>A0ABX8BII4</accession>
<feature type="domain" description="Zeta toxin" evidence="8">
    <location>
        <begin position="29"/>
        <end position="217"/>
    </location>
</feature>
<comment type="similarity">
    <text evidence="1">Belongs to the zeta toxin family.</text>
</comment>
<evidence type="ECO:0000256" key="1">
    <source>
        <dbReference type="ARBA" id="ARBA00009104"/>
    </source>
</evidence>
<dbReference type="SUPFAM" id="SSF52540">
    <property type="entry name" value="P-loop containing nucleoside triphosphate hydrolases"/>
    <property type="match status" value="1"/>
</dbReference>
<feature type="compositionally biased region" description="Basic and acidic residues" evidence="7">
    <location>
        <begin position="1"/>
        <end position="16"/>
    </location>
</feature>
<feature type="region of interest" description="Disordered" evidence="7">
    <location>
        <begin position="1"/>
        <end position="46"/>
    </location>
</feature>
<evidence type="ECO:0000313" key="10">
    <source>
        <dbReference type="Proteomes" id="UP000676079"/>
    </source>
</evidence>